<dbReference type="PROSITE" id="PS50850">
    <property type="entry name" value="MFS"/>
    <property type="match status" value="1"/>
</dbReference>
<evidence type="ECO:0000256" key="2">
    <source>
        <dbReference type="ARBA" id="ARBA00022692"/>
    </source>
</evidence>
<feature type="transmembrane region" description="Helical" evidence="5">
    <location>
        <begin position="155"/>
        <end position="177"/>
    </location>
</feature>
<keyword evidence="2 5" id="KW-0812">Transmembrane</keyword>
<evidence type="ECO:0000256" key="5">
    <source>
        <dbReference type="SAM" id="Phobius"/>
    </source>
</evidence>
<dbReference type="Gene3D" id="1.20.1720.10">
    <property type="entry name" value="Multidrug resistance protein D"/>
    <property type="match status" value="1"/>
</dbReference>
<evidence type="ECO:0000256" key="3">
    <source>
        <dbReference type="ARBA" id="ARBA00022989"/>
    </source>
</evidence>
<dbReference type="OrthoDB" id="2428527at2759"/>
<feature type="transmembrane region" description="Helical" evidence="5">
    <location>
        <begin position="328"/>
        <end position="347"/>
    </location>
</feature>
<sequence>MALSISGDNSGNSPFHIQPLSLLHEISMLITLICTQVLVMACLAQAIFAGGVITQDFATSCSQGNWGPAAYGLTSGAFMLPAGRIGDIYGHRQCYIGAWTGLSIASLLAGISVYSHSFIFYAITRGLQGMATAMLLPCALAILGSVYREGPRKNLVFSLFAAGSPTGFTLGGIFSGLLVELAWWPWIFWITAMISAGLSVIAYGTVPSAAHAASDADPQPDVTGPTFDWTGTLVGVSGLLLFNVAWNQAPSVGWNSATCITLATLGFVLILLFPFIERRAQQPLIPISRLSTESGFVLIVIALSWSSFGILTFYLTRFLTDIRHATPLNAAAQFIPVPIAGCIASYLNSFLLHRGASPVNVLAFSCIWFTVGAALLATLPIHQSFWVQVFWIQVLAPLGIDLSFPSATLLISELVPRNQLGVAASLIATTVYYSQSIGLGIAGTVEAYVADDELLQGYRGAAYTGIGLSGMGLVVALGAVLRACALGKSRESKEMVV</sequence>
<comment type="subcellular location">
    <subcellularLocation>
        <location evidence="1">Membrane</location>
        <topology evidence="1">Multi-pass membrane protein</topology>
    </subcellularLocation>
</comment>
<feature type="transmembrane region" description="Helical" evidence="5">
    <location>
        <begin position="296"/>
        <end position="316"/>
    </location>
</feature>
<accession>A0A318ZMF9</accession>
<feature type="transmembrane region" description="Helical" evidence="5">
    <location>
        <begin position="462"/>
        <end position="485"/>
    </location>
</feature>
<evidence type="ECO:0000256" key="1">
    <source>
        <dbReference type="ARBA" id="ARBA00004141"/>
    </source>
</evidence>
<feature type="transmembrane region" description="Helical" evidence="5">
    <location>
        <begin position="359"/>
        <end position="379"/>
    </location>
</feature>
<dbReference type="InterPro" id="IPR011701">
    <property type="entry name" value="MFS"/>
</dbReference>
<feature type="transmembrane region" description="Helical" evidence="5">
    <location>
        <begin position="183"/>
        <end position="206"/>
    </location>
</feature>
<evidence type="ECO:0000313" key="8">
    <source>
        <dbReference type="Proteomes" id="UP000248349"/>
    </source>
</evidence>
<keyword evidence="3 5" id="KW-1133">Transmembrane helix</keyword>
<dbReference type="AlphaFoldDB" id="A0A318ZMF9"/>
<keyword evidence="4 5" id="KW-0472">Membrane</keyword>
<feature type="transmembrane region" description="Helical" evidence="5">
    <location>
        <begin position="29"/>
        <end position="53"/>
    </location>
</feature>
<feature type="domain" description="Major facilitator superfamily (MFS) profile" evidence="6">
    <location>
        <begin position="20"/>
        <end position="490"/>
    </location>
</feature>
<dbReference type="RefSeq" id="XP_025434139.1">
    <property type="nucleotide sequence ID" value="XM_025578804.1"/>
</dbReference>
<dbReference type="EMBL" id="KZ821222">
    <property type="protein sequence ID" value="PYH48157.1"/>
    <property type="molecule type" value="Genomic_DNA"/>
</dbReference>
<dbReference type="GeneID" id="37080033"/>
<dbReference type="GO" id="GO:0016020">
    <property type="term" value="C:membrane"/>
    <property type="evidence" value="ECO:0007669"/>
    <property type="project" value="UniProtKB-SubCell"/>
</dbReference>
<dbReference type="InterPro" id="IPR020846">
    <property type="entry name" value="MFS_dom"/>
</dbReference>
<feature type="transmembrane region" description="Helical" evidence="5">
    <location>
        <begin position="94"/>
        <end position="113"/>
    </location>
</feature>
<dbReference type="PANTHER" id="PTHR42718:SF1">
    <property type="entry name" value="LOW AFFINITY AMMONIUM TRANSPORTER"/>
    <property type="match status" value="1"/>
</dbReference>
<dbReference type="PANTHER" id="PTHR42718">
    <property type="entry name" value="MAJOR FACILITATOR SUPERFAMILY MULTIDRUG TRANSPORTER MFSC"/>
    <property type="match status" value="1"/>
</dbReference>
<feature type="transmembrane region" description="Helical" evidence="5">
    <location>
        <begin position="385"/>
        <end position="410"/>
    </location>
</feature>
<feature type="transmembrane region" description="Helical" evidence="5">
    <location>
        <begin position="252"/>
        <end position="276"/>
    </location>
</feature>
<feature type="transmembrane region" description="Helical" evidence="5">
    <location>
        <begin position="227"/>
        <end position="246"/>
    </location>
</feature>
<dbReference type="InterPro" id="IPR036259">
    <property type="entry name" value="MFS_trans_sf"/>
</dbReference>
<feature type="transmembrane region" description="Helical" evidence="5">
    <location>
        <begin position="422"/>
        <end position="442"/>
    </location>
</feature>
<dbReference type="GO" id="GO:0022857">
    <property type="term" value="F:transmembrane transporter activity"/>
    <property type="evidence" value="ECO:0007669"/>
    <property type="project" value="InterPro"/>
</dbReference>
<name>A0A318ZMF9_9EURO</name>
<reference evidence="7 8" key="1">
    <citation type="submission" date="2016-12" db="EMBL/GenBank/DDBJ databases">
        <title>The genomes of Aspergillus section Nigri reveals drivers in fungal speciation.</title>
        <authorList>
            <consortium name="DOE Joint Genome Institute"/>
            <person name="Vesth T.C."/>
            <person name="Nybo J."/>
            <person name="Theobald S."/>
            <person name="Brandl J."/>
            <person name="Frisvad J.C."/>
            <person name="Nielsen K.F."/>
            <person name="Lyhne E.K."/>
            <person name="Kogle M.E."/>
            <person name="Kuo A."/>
            <person name="Riley R."/>
            <person name="Clum A."/>
            <person name="Nolan M."/>
            <person name="Lipzen A."/>
            <person name="Salamov A."/>
            <person name="Henrissat B."/>
            <person name="Wiebenga A."/>
            <person name="De Vries R.P."/>
            <person name="Grigoriev I.V."/>
            <person name="Mortensen U.H."/>
            <person name="Andersen M.R."/>
            <person name="Baker S.E."/>
        </authorList>
    </citation>
    <scope>NUCLEOTIDE SEQUENCE [LARGE SCALE GENOMIC DNA]</scope>
    <source>
        <strain evidence="7 8">JOP 1030-1</strain>
    </source>
</reference>
<keyword evidence="8" id="KW-1185">Reference proteome</keyword>
<dbReference type="SUPFAM" id="SSF103473">
    <property type="entry name" value="MFS general substrate transporter"/>
    <property type="match status" value="1"/>
</dbReference>
<gene>
    <name evidence="7" type="ORF">BP01DRAFT_407704</name>
</gene>
<dbReference type="Proteomes" id="UP000248349">
    <property type="component" value="Unassembled WGS sequence"/>
</dbReference>
<evidence type="ECO:0000256" key="4">
    <source>
        <dbReference type="ARBA" id="ARBA00023136"/>
    </source>
</evidence>
<dbReference type="Pfam" id="PF07690">
    <property type="entry name" value="MFS_1"/>
    <property type="match status" value="1"/>
</dbReference>
<organism evidence="7 8">
    <name type="scientific">Aspergillus saccharolyticus JOP 1030-1</name>
    <dbReference type="NCBI Taxonomy" id="1450539"/>
    <lineage>
        <taxon>Eukaryota</taxon>
        <taxon>Fungi</taxon>
        <taxon>Dikarya</taxon>
        <taxon>Ascomycota</taxon>
        <taxon>Pezizomycotina</taxon>
        <taxon>Eurotiomycetes</taxon>
        <taxon>Eurotiomycetidae</taxon>
        <taxon>Eurotiales</taxon>
        <taxon>Aspergillaceae</taxon>
        <taxon>Aspergillus</taxon>
        <taxon>Aspergillus subgen. Circumdati</taxon>
    </lineage>
</organism>
<feature type="transmembrane region" description="Helical" evidence="5">
    <location>
        <begin position="119"/>
        <end position="143"/>
    </location>
</feature>
<protein>
    <submittedName>
        <fullName evidence="7">Putative transporter</fullName>
    </submittedName>
</protein>
<dbReference type="Gene3D" id="1.20.1250.20">
    <property type="entry name" value="MFS general substrate transporter like domains"/>
    <property type="match status" value="1"/>
</dbReference>
<evidence type="ECO:0000259" key="6">
    <source>
        <dbReference type="PROSITE" id="PS50850"/>
    </source>
</evidence>
<evidence type="ECO:0000313" key="7">
    <source>
        <dbReference type="EMBL" id="PYH48157.1"/>
    </source>
</evidence>
<proteinExistence type="predicted"/>